<name>A0ACC0CPM2_9PEZI</name>
<dbReference type="Proteomes" id="UP001497680">
    <property type="component" value="Unassembled WGS sequence"/>
</dbReference>
<accession>A0ACC0CPM2</accession>
<sequence>MPNDSGVPNSGTNGIPWTDTRLEVEAAPIQSNQHSTLTESRLLNIEEKLSKILYESTEHGKQRKELPTPSIKELDWREFVKSVDTDSKLRSTNWKHAPEPGSFPRYVIEILMEEPNLDVSQPQTRSLQSITEYEQIYQTAISVNYNKSWGPHRVRLRSPILMKVLKEITGLRTVIGPFEHSLVFLKPFKLFFTHAKDIRSYLERLQRKGIGSDEGQLYTDVIQSADRLVYSFTETEAEEAQSHLRLLCEMLDQYFQPKLERFQTKSISNTVSFDDLWYVFRTGDEVITTGARPIQLFRVLKPPPNHASNKLKYKGFSNGSFIIECFYFNYDGFQFGPVNETFQIRRFDGVRDVTLLPIVPLEFRHNSQDIRTKLMARGEKFAQLCDPSKTMHKQYTGLTLDKRQEQVESRVIIDFQLSYIEKPEIKPTIGVDNLADDDPRELLDNWRRSKTCGNAGCCGNDIIYNDFEIDENQRSSFKDNQNSSLGIVGDIHQLTHDQMVLLPPRVFGFVLRTRRWAIFDIDLLQDVEYTDGWRNLVIPEGHKRILLPAVEHHQWPDHRTSLVDDTLSAVDLVQGKGQGLIILLHGELGVGKTSTAECVADHTRRPLFPMTCGDIGDDALKVETNLERNFQLAYKWGCVLILDEADVFLASRNPNHTDVARNAIVSVFIRSLDYYSGILFLTTNRVRIFDQALASRLRIALFYPKLNKEMTLMIWGNNLDSLANNPDPKARVEFQRDEILKFAKRHYKNLKRDDMLPWNGRQIRNAFQTAIAIAKYEAKSQNRVPILVANHFEEVADTAKEFDSYLWELVQEKDDAQLAREHDRRLDDWDISRATHRGRYPGHSGHRNKASGKVKRATRGSSTDTNSSSPESSGTNSESDENDSKQKRKSKKRKM</sequence>
<keyword evidence="1" id="KW-0378">Hydrolase</keyword>
<proteinExistence type="predicted"/>
<evidence type="ECO:0000313" key="2">
    <source>
        <dbReference type="Proteomes" id="UP001497680"/>
    </source>
</evidence>
<gene>
    <name evidence="1" type="ORF">F4821DRAFT_272558</name>
</gene>
<comment type="caution">
    <text evidence="1">The sequence shown here is derived from an EMBL/GenBank/DDBJ whole genome shotgun (WGS) entry which is preliminary data.</text>
</comment>
<dbReference type="EMBL" id="MU394374">
    <property type="protein sequence ID" value="KAI6082265.1"/>
    <property type="molecule type" value="Genomic_DNA"/>
</dbReference>
<keyword evidence="2" id="KW-1185">Reference proteome</keyword>
<evidence type="ECO:0000313" key="1">
    <source>
        <dbReference type="EMBL" id="KAI6082265.1"/>
    </source>
</evidence>
<reference evidence="1 2" key="1">
    <citation type="journal article" date="2022" name="New Phytol.">
        <title>Ecological generalism drives hyperdiversity of secondary metabolite gene clusters in xylarialean endophytes.</title>
        <authorList>
            <person name="Franco M.E.E."/>
            <person name="Wisecaver J.H."/>
            <person name="Arnold A.E."/>
            <person name="Ju Y.M."/>
            <person name="Slot J.C."/>
            <person name="Ahrendt S."/>
            <person name="Moore L.P."/>
            <person name="Eastman K.E."/>
            <person name="Scott K."/>
            <person name="Konkel Z."/>
            <person name="Mondo S.J."/>
            <person name="Kuo A."/>
            <person name="Hayes R.D."/>
            <person name="Haridas S."/>
            <person name="Andreopoulos B."/>
            <person name="Riley R."/>
            <person name="LaButti K."/>
            <person name="Pangilinan J."/>
            <person name="Lipzen A."/>
            <person name="Amirebrahimi M."/>
            <person name="Yan J."/>
            <person name="Adam C."/>
            <person name="Keymanesh K."/>
            <person name="Ng V."/>
            <person name="Louie K."/>
            <person name="Northen T."/>
            <person name="Drula E."/>
            <person name="Henrissat B."/>
            <person name="Hsieh H.M."/>
            <person name="Youens-Clark K."/>
            <person name="Lutzoni F."/>
            <person name="Miadlikowska J."/>
            <person name="Eastwood D.C."/>
            <person name="Hamelin R.C."/>
            <person name="Grigoriev I.V."/>
            <person name="U'Ren J.M."/>
        </authorList>
    </citation>
    <scope>NUCLEOTIDE SEQUENCE [LARGE SCALE GENOMIC DNA]</scope>
    <source>
        <strain evidence="1 2">ER1909</strain>
    </source>
</reference>
<organism evidence="1 2">
    <name type="scientific">Hypoxylon rubiginosum</name>
    <dbReference type="NCBI Taxonomy" id="110542"/>
    <lineage>
        <taxon>Eukaryota</taxon>
        <taxon>Fungi</taxon>
        <taxon>Dikarya</taxon>
        <taxon>Ascomycota</taxon>
        <taxon>Pezizomycotina</taxon>
        <taxon>Sordariomycetes</taxon>
        <taxon>Xylariomycetidae</taxon>
        <taxon>Xylariales</taxon>
        <taxon>Hypoxylaceae</taxon>
        <taxon>Hypoxylon</taxon>
    </lineage>
</organism>
<protein>
    <submittedName>
        <fullName evidence="1">P-loop containing nucleoside triphosphate hydrolase protein</fullName>
    </submittedName>
</protein>